<comment type="caution">
    <text evidence="2">The sequence shown here is derived from an EMBL/GenBank/DDBJ whole genome shotgun (WGS) entry which is preliminary data.</text>
</comment>
<protein>
    <submittedName>
        <fullName evidence="2">Uncharacterized protein</fullName>
    </submittedName>
</protein>
<gene>
    <name evidence="2" type="ORF">EUA07_12745</name>
</gene>
<organism evidence="2 3">
    <name type="scientific">Nocardioides ganghwensis</name>
    <dbReference type="NCBI Taxonomy" id="252230"/>
    <lineage>
        <taxon>Bacteria</taxon>
        <taxon>Bacillati</taxon>
        <taxon>Actinomycetota</taxon>
        <taxon>Actinomycetes</taxon>
        <taxon>Propionibacteriales</taxon>
        <taxon>Nocardioidaceae</taxon>
        <taxon>Nocardioides</taxon>
    </lineage>
</organism>
<proteinExistence type="predicted"/>
<sequence length="120" mass="11901">MEPRSVSAPLAAALVVLGLVLAAGPALVAGFSICGVSGCTGGGFGRATDPDLTRVLLLATGVVAGLPLAIYALVRRSGRLAAYALALAVLATLLTGLVIGSDLRGCPRNVPDETCLEESG</sequence>
<evidence type="ECO:0000313" key="3">
    <source>
        <dbReference type="Proteomes" id="UP000293291"/>
    </source>
</evidence>
<feature type="transmembrane region" description="Helical" evidence="1">
    <location>
        <begin position="80"/>
        <end position="99"/>
    </location>
</feature>
<evidence type="ECO:0000256" key="1">
    <source>
        <dbReference type="SAM" id="Phobius"/>
    </source>
</evidence>
<evidence type="ECO:0000313" key="2">
    <source>
        <dbReference type="EMBL" id="RYC00868.1"/>
    </source>
</evidence>
<feature type="transmembrane region" description="Helical" evidence="1">
    <location>
        <begin position="54"/>
        <end position="73"/>
    </location>
</feature>
<reference evidence="2 3" key="1">
    <citation type="submission" date="2019-01" db="EMBL/GenBank/DDBJ databases">
        <title>Novel species of Nocardioides.</title>
        <authorList>
            <person name="Liu Q."/>
            <person name="Xin Y.-H."/>
        </authorList>
    </citation>
    <scope>NUCLEOTIDE SEQUENCE [LARGE SCALE GENOMIC DNA]</scope>
    <source>
        <strain evidence="2 3">CGMCC 4.6875</strain>
    </source>
</reference>
<keyword evidence="1" id="KW-0472">Membrane</keyword>
<dbReference type="EMBL" id="SDWU01000013">
    <property type="protein sequence ID" value="RYC00868.1"/>
    <property type="molecule type" value="Genomic_DNA"/>
</dbReference>
<dbReference type="Proteomes" id="UP000293291">
    <property type="component" value="Unassembled WGS sequence"/>
</dbReference>
<dbReference type="RefSeq" id="WP_129455553.1">
    <property type="nucleotide sequence ID" value="NZ_JACXYX010000002.1"/>
</dbReference>
<dbReference type="AlphaFoldDB" id="A0A4V1RMC7"/>
<keyword evidence="1" id="KW-0812">Transmembrane</keyword>
<keyword evidence="3" id="KW-1185">Reference proteome</keyword>
<accession>A0A4V1RMC7</accession>
<keyword evidence="1" id="KW-1133">Transmembrane helix</keyword>
<name>A0A4V1RMC7_9ACTN</name>